<dbReference type="Proteomes" id="UP000770717">
    <property type="component" value="Unassembled WGS sequence"/>
</dbReference>
<name>A0A8J6E7X2_ELECQ</name>
<evidence type="ECO:0000313" key="1">
    <source>
        <dbReference type="EMBL" id="KAG9463167.1"/>
    </source>
</evidence>
<dbReference type="AlphaFoldDB" id="A0A8J6E7X2"/>
<comment type="caution">
    <text evidence="1">The sequence shown here is derived from an EMBL/GenBank/DDBJ whole genome shotgun (WGS) entry which is preliminary data.</text>
</comment>
<dbReference type="EMBL" id="WNTK01007801">
    <property type="protein sequence ID" value="KAG9463167.1"/>
    <property type="molecule type" value="Genomic_DNA"/>
</dbReference>
<keyword evidence="2" id="KW-1185">Reference proteome</keyword>
<protein>
    <submittedName>
        <fullName evidence="1">Uncharacterized protein</fullName>
    </submittedName>
</protein>
<evidence type="ECO:0000313" key="2">
    <source>
        <dbReference type="Proteomes" id="UP000770717"/>
    </source>
</evidence>
<accession>A0A8J6E7X2</accession>
<sequence length="79" mass="9434">MFLSYSNDDPPLQTLASLVAFWEIQVWYRQIYSYREFQHRTQFPPDVRTPTDVGESNQNLMLACIHRNRPSLKHSHLQI</sequence>
<reference evidence="1" key="1">
    <citation type="thesis" date="2020" institute="ProQuest LLC" country="789 East Eisenhower Parkway, Ann Arbor, MI, USA">
        <title>Comparative Genomics and Chromosome Evolution.</title>
        <authorList>
            <person name="Mudd A.B."/>
        </authorList>
    </citation>
    <scope>NUCLEOTIDE SEQUENCE</scope>
    <source>
        <strain evidence="1">HN-11 Male</strain>
        <tissue evidence="1">Kidney and liver</tissue>
    </source>
</reference>
<proteinExistence type="predicted"/>
<organism evidence="1 2">
    <name type="scientific">Eleutherodactylus coqui</name>
    <name type="common">Puerto Rican coqui</name>
    <dbReference type="NCBI Taxonomy" id="57060"/>
    <lineage>
        <taxon>Eukaryota</taxon>
        <taxon>Metazoa</taxon>
        <taxon>Chordata</taxon>
        <taxon>Craniata</taxon>
        <taxon>Vertebrata</taxon>
        <taxon>Euteleostomi</taxon>
        <taxon>Amphibia</taxon>
        <taxon>Batrachia</taxon>
        <taxon>Anura</taxon>
        <taxon>Neobatrachia</taxon>
        <taxon>Hyloidea</taxon>
        <taxon>Eleutherodactylidae</taxon>
        <taxon>Eleutherodactylinae</taxon>
        <taxon>Eleutherodactylus</taxon>
        <taxon>Eleutherodactylus</taxon>
    </lineage>
</organism>
<gene>
    <name evidence="1" type="ORF">GDO78_022266</name>
</gene>